<proteinExistence type="predicted"/>
<keyword evidence="4" id="KW-0378">Hydrolase</keyword>
<evidence type="ECO:0000256" key="7">
    <source>
        <dbReference type="SAM" id="Phobius"/>
    </source>
</evidence>
<accession>A0A1F8F4L8</accession>
<dbReference type="EMBL" id="MGJO01000057">
    <property type="protein sequence ID" value="OGN08072.1"/>
    <property type="molecule type" value="Genomic_DNA"/>
</dbReference>
<feature type="transmembrane region" description="Helical" evidence="7">
    <location>
        <begin position="96"/>
        <end position="117"/>
    </location>
</feature>
<evidence type="ECO:0000313" key="10">
    <source>
        <dbReference type="Proteomes" id="UP000178908"/>
    </source>
</evidence>
<sequence length="197" mass="22388">MNIRLFQLINSWAGQNIWLDRLMIFYAEWLGYFLIGGLIICLIKDRKKYSDMLIVSLGSAIIARFIFVEIIRFLYYNPRPFLVLSDVTQLINHETVSSFPSGHASFYFALATGVYLYNKKSDLSARAGYVYFALAGLIGFSRIFAGAHWPADIVAGAILGIFTTILVSYLKHRVTRVTVLGFLKLLRFEKPNKIGPM</sequence>
<keyword evidence="3 7" id="KW-0812">Transmembrane</keyword>
<dbReference type="Proteomes" id="UP000178908">
    <property type="component" value="Unassembled WGS sequence"/>
</dbReference>
<dbReference type="AlphaFoldDB" id="A0A1F8F4L8"/>
<gene>
    <name evidence="9" type="ORF">A3C61_01075</name>
</gene>
<feature type="transmembrane region" description="Helical" evidence="7">
    <location>
        <begin position="129"/>
        <end position="147"/>
    </location>
</feature>
<evidence type="ECO:0000259" key="8">
    <source>
        <dbReference type="SMART" id="SM00014"/>
    </source>
</evidence>
<keyword evidence="2" id="KW-1003">Cell membrane</keyword>
<feature type="domain" description="Phosphatidic acid phosphatase type 2/haloperoxidase" evidence="8">
    <location>
        <begin position="52"/>
        <end position="168"/>
    </location>
</feature>
<comment type="caution">
    <text evidence="9">The sequence shown here is derived from an EMBL/GenBank/DDBJ whole genome shotgun (WGS) entry which is preliminary data.</text>
</comment>
<evidence type="ECO:0000256" key="1">
    <source>
        <dbReference type="ARBA" id="ARBA00004651"/>
    </source>
</evidence>
<dbReference type="SMART" id="SM00014">
    <property type="entry name" value="acidPPc"/>
    <property type="match status" value="1"/>
</dbReference>
<dbReference type="InterPro" id="IPR000326">
    <property type="entry name" value="PAP2/HPO"/>
</dbReference>
<dbReference type="InterPro" id="IPR036938">
    <property type="entry name" value="PAP2/HPO_sf"/>
</dbReference>
<evidence type="ECO:0000313" key="9">
    <source>
        <dbReference type="EMBL" id="OGN08072.1"/>
    </source>
</evidence>
<feature type="transmembrane region" description="Helical" evidence="7">
    <location>
        <begin position="23"/>
        <end position="43"/>
    </location>
</feature>
<feature type="transmembrane region" description="Helical" evidence="7">
    <location>
        <begin position="55"/>
        <end position="76"/>
    </location>
</feature>
<evidence type="ECO:0000256" key="5">
    <source>
        <dbReference type="ARBA" id="ARBA00022989"/>
    </source>
</evidence>
<comment type="subcellular location">
    <subcellularLocation>
        <location evidence="1">Cell membrane</location>
        <topology evidence="1">Multi-pass membrane protein</topology>
    </subcellularLocation>
</comment>
<evidence type="ECO:0000256" key="4">
    <source>
        <dbReference type="ARBA" id="ARBA00022801"/>
    </source>
</evidence>
<feature type="transmembrane region" description="Helical" evidence="7">
    <location>
        <begin position="153"/>
        <end position="170"/>
    </location>
</feature>
<dbReference type="PANTHER" id="PTHR14969">
    <property type="entry name" value="SPHINGOSINE-1-PHOSPHATE PHOSPHOHYDROLASE"/>
    <property type="match status" value="1"/>
</dbReference>
<evidence type="ECO:0000256" key="2">
    <source>
        <dbReference type="ARBA" id="ARBA00022475"/>
    </source>
</evidence>
<dbReference type="Gene3D" id="1.20.144.10">
    <property type="entry name" value="Phosphatidic acid phosphatase type 2/haloperoxidase"/>
    <property type="match status" value="1"/>
</dbReference>
<evidence type="ECO:0000256" key="3">
    <source>
        <dbReference type="ARBA" id="ARBA00022692"/>
    </source>
</evidence>
<dbReference type="Pfam" id="PF01569">
    <property type="entry name" value="PAP2"/>
    <property type="match status" value="1"/>
</dbReference>
<keyword evidence="6 7" id="KW-0472">Membrane</keyword>
<dbReference type="SUPFAM" id="SSF48317">
    <property type="entry name" value="Acid phosphatase/Vanadium-dependent haloperoxidase"/>
    <property type="match status" value="1"/>
</dbReference>
<keyword evidence="5 7" id="KW-1133">Transmembrane helix</keyword>
<protein>
    <recommendedName>
        <fullName evidence="8">Phosphatidic acid phosphatase type 2/haloperoxidase domain-containing protein</fullName>
    </recommendedName>
</protein>
<evidence type="ECO:0000256" key="6">
    <source>
        <dbReference type="ARBA" id="ARBA00023136"/>
    </source>
</evidence>
<organism evidence="9 10">
    <name type="scientific">Candidatus Yanofskybacteria bacterium RIFCSPHIGHO2_02_FULL_39_10</name>
    <dbReference type="NCBI Taxonomy" id="1802674"/>
    <lineage>
        <taxon>Bacteria</taxon>
        <taxon>Candidatus Yanofskyibacteriota</taxon>
    </lineage>
</organism>
<dbReference type="PANTHER" id="PTHR14969:SF62">
    <property type="entry name" value="DECAPRENYLPHOSPHORYL-5-PHOSPHORIBOSE PHOSPHATASE RV3807C-RELATED"/>
    <property type="match status" value="1"/>
</dbReference>
<dbReference type="GO" id="GO:0016787">
    <property type="term" value="F:hydrolase activity"/>
    <property type="evidence" value="ECO:0007669"/>
    <property type="project" value="UniProtKB-KW"/>
</dbReference>
<reference evidence="9 10" key="1">
    <citation type="journal article" date="2016" name="Nat. Commun.">
        <title>Thousands of microbial genomes shed light on interconnected biogeochemical processes in an aquifer system.</title>
        <authorList>
            <person name="Anantharaman K."/>
            <person name="Brown C.T."/>
            <person name="Hug L.A."/>
            <person name="Sharon I."/>
            <person name="Castelle C.J."/>
            <person name="Probst A.J."/>
            <person name="Thomas B.C."/>
            <person name="Singh A."/>
            <person name="Wilkins M.J."/>
            <person name="Karaoz U."/>
            <person name="Brodie E.L."/>
            <person name="Williams K.H."/>
            <person name="Hubbard S.S."/>
            <person name="Banfield J.F."/>
        </authorList>
    </citation>
    <scope>NUCLEOTIDE SEQUENCE [LARGE SCALE GENOMIC DNA]</scope>
</reference>
<dbReference type="GO" id="GO:0005886">
    <property type="term" value="C:plasma membrane"/>
    <property type="evidence" value="ECO:0007669"/>
    <property type="project" value="UniProtKB-SubCell"/>
</dbReference>
<name>A0A1F8F4L8_9BACT</name>